<evidence type="ECO:0000256" key="2">
    <source>
        <dbReference type="SAM" id="Phobius"/>
    </source>
</evidence>
<feature type="region of interest" description="Disordered" evidence="1">
    <location>
        <begin position="1"/>
        <end position="83"/>
    </location>
</feature>
<dbReference type="InterPro" id="IPR046529">
    <property type="entry name" value="DUF6594"/>
</dbReference>
<organism evidence="4 5">
    <name type="scientific">Hyaloscypha hepaticicola</name>
    <dbReference type="NCBI Taxonomy" id="2082293"/>
    <lineage>
        <taxon>Eukaryota</taxon>
        <taxon>Fungi</taxon>
        <taxon>Dikarya</taxon>
        <taxon>Ascomycota</taxon>
        <taxon>Pezizomycotina</taxon>
        <taxon>Leotiomycetes</taxon>
        <taxon>Helotiales</taxon>
        <taxon>Hyaloscyphaceae</taxon>
        <taxon>Hyaloscypha</taxon>
    </lineage>
</organism>
<reference evidence="4 5" key="1">
    <citation type="submission" date="2016-05" db="EMBL/GenBank/DDBJ databases">
        <title>A degradative enzymes factory behind the ericoid mycorrhizal symbiosis.</title>
        <authorList>
            <consortium name="DOE Joint Genome Institute"/>
            <person name="Martino E."/>
            <person name="Morin E."/>
            <person name="Grelet G."/>
            <person name="Kuo A."/>
            <person name="Kohler A."/>
            <person name="Daghino S."/>
            <person name="Barry K."/>
            <person name="Choi C."/>
            <person name="Cichocki N."/>
            <person name="Clum A."/>
            <person name="Copeland A."/>
            <person name="Hainaut M."/>
            <person name="Haridas S."/>
            <person name="Labutti K."/>
            <person name="Lindquist E."/>
            <person name="Lipzen A."/>
            <person name="Khouja H.-R."/>
            <person name="Murat C."/>
            <person name="Ohm R."/>
            <person name="Olson A."/>
            <person name="Spatafora J."/>
            <person name="Veneault-Fourrey C."/>
            <person name="Henrissat B."/>
            <person name="Grigoriev I."/>
            <person name="Martin F."/>
            <person name="Perotto S."/>
        </authorList>
    </citation>
    <scope>NUCLEOTIDE SEQUENCE [LARGE SCALE GENOMIC DNA]</scope>
    <source>
        <strain evidence="4 5">UAMH 7357</strain>
    </source>
</reference>
<gene>
    <name evidence="4" type="ORF">NA56DRAFT_751653</name>
</gene>
<keyword evidence="2" id="KW-1133">Transmembrane helix</keyword>
<evidence type="ECO:0000313" key="5">
    <source>
        <dbReference type="Proteomes" id="UP000235672"/>
    </source>
</evidence>
<keyword evidence="5" id="KW-1185">Reference proteome</keyword>
<dbReference type="EMBL" id="KZ613495">
    <property type="protein sequence ID" value="PMD18370.1"/>
    <property type="molecule type" value="Genomic_DNA"/>
</dbReference>
<feature type="transmembrane region" description="Helical" evidence="2">
    <location>
        <begin position="347"/>
        <end position="369"/>
    </location>
</feature>
<name>A0A2J6PWF7_9HELO</name>
<dbReference type="Proteomes" id="UP000235672">
    <property type="component" value="Unassembled WGS sequence"/>
</dbReference>
<evidence type="ECO:0000259" key="3">
    <source>
        <dbReference type="Pfam" id="PF20237"/>
    </source>
</evidence>
<feature type="compositionally biased region" description="Low complexity" evidence="1">
    <location>
        <begin position="71"/>
        <end position="83"/>
    </location>
</feature>
<evidence type="ECO:0000256" key="1">
    <source>
        <dbReference type="SAM" id="MobiDB-lite"/>
    </source>
</evidence>
<feature type="domain" description="DUF6594" evidence="3">
    <location>
        <begin position="265"/>
        <end position="388"/>
    </location>
</feature>
<accession>A0A2J6PWF7</accession>
<proteinExistence type="predicted"/>
<evidence type="ECO:0000313" key="4">
    <source>
        <dbReference type="EMBL" id="PMD18370.1"/>
    </source>
</evidence>
<feature type="transmembrane region" description="Helical" evidence="2">
    <location>
        <begin position="376"/>
        <end position="395"/>
    </location>
</feature>
<dbReference type="Pfam" id="PF20237">
    <property type="entry name" value="DUF6594"/>
    <property type="match status" value="1"/>
</dbReference>
<dbReference type="AlphaFoldDB" id="A0A2J6PWF7"/>
<protein>
    <recommendedName>
        <fullName evidence="3">DUF6594 domain-containing protein</fullName>
    </recommendedName>
</protein>
<sequence length="397" mass="44437">MRFFNRSPDLEAQVLKRSSPQSRSGSRTRSQSVSQPITTPPTPSFTRSRSHTRSQSVAQPAKATTALPQHSTSVSKASTSKVSGSIAIQTPIPPTPVFSKPAIPYDNPLLATKILETSPASPLPSSRQFTSVEEKLVPETVPEIAAKHEEMRQAFLEKYDPGELAYPVPPLSDMNLHRRIVRTLYHDNLLAATARLQRHIWFAASQKDMYRKLCTDNRRDRLHEDLQRYTQAVRDFTYWKTSFIQDTDLVVPPNFDTYGRTLAILECAIRDNPDADTSLMIHQISTALFKDLADWTEAQSTAHGSREQRLKAKYKKRRLLNRMAMSTFSGLTLILPMLIMVMDPRKITTLVVTSVFTLGIGLILALWMTDAENKDMIGATAAYAAVLVVFVGSGSKF</sequence>
<keyword evidence="2" id="KW-0472">Membrane</keyword>
<keyword evidence="2" id="KW-0812">Transmembrane</keyword>
<feature type="transmembrane region" description="Helical" evidence="2">
    <location>
        <begin position="319"/>
        <end position="341"/>
    </location>
</feature>
<feature type="compositionally biased region" description="Low complexity" evidence="1">
    <location>
        <begin position="17"/>
        <end position="37"/>
    </location>
</feature>
<dbReference type="OrthoDB" id="3546297at2759"/>